<gene>
    <name evidence="2" type="ORF">H0264_26035</name>
</gene>
<evidence type="ECO:0000256" key="1">
    <source>
        <dbReference type="SAM" id="Phobius"/>
    </source>
</evidence>
<dbReference type="EMBL" id="CP059399">
    <property type="protein sequence ID" value="QLY28774.1"/>
    <property type="molecule type" value="Genomic_DNA"/>
</dbReference>
<evidence type="ECO:0000313" key="3">
    <source>
        <dbReference type="Proteomes" id="UP000515512"/>
    </source>
</evidence>
<accession>A0A7D6V7R9</accession>
<keyword evidence="1" id="KW-0812">Transmembrane</keyword>
<reference evidence="2 3" key="1">
    <citation type="submission" date="2020-07" db="EMBL/GenBank/DDBJ databases">
        <authorList>
            <person name="Zhuang K."/>
            <person name="Ran Y."/>
        </authorList>
    </citation>
    <scope>NUCLEOTIDE SEQUENCE [LARGE SCALE GENOMIC DNA]</scope>
    <source>
        <strain evidence="2 3">WCH-YHL-001</strain>
    </source>
</reference>
<feature type="transmembrane region" description="Helical" evidence="1">
    <location>
        <begin position="29"/>
        <end position="53"/>
    </location>
</feature>
<name>A0A7D6V7R9_9NOCA</name>
<proteinExistence type="predicted"/>
<dbReference type="AlphaFoldDB" id="A0A7D6V7R9"/>
<feature type="transmembrane region" description="Helical" evidence="1">
    <location>
        <begin position="6"/>
        <end position="22"/>
    </location>
</feature>
<keyword evidence="1" id="KW-0472">Membrane</keyword>
<keyword evidence="3" id="KW-1185">Reference proteome</keyword>
<sequence length="221" mass="22966">MISGTLILVAGFQLGCLVWLYLDANRPRWSALLAAVGLGTTYDAAVFGLGSALGEGSALWILSIGRFLGHVTLTPLLVVWALRAVFGVQPIRAWALAVALIGWGAAADLRGLDLEARDFADTLRYAAATPHGPPIPALIVAAIVLAAGIRLWLTARRTGLLLGAIVLLVSAVAAVSCPPLGNVGEALLFAAVVVTTRRIVPGAPGPRAAHRAVTKPARPRR</sequence>
<feature type="transmembrane region" description="Helical" evidence="1">
    <location>
        <begin position="160"/>
        <end position="181"/>
    </location>
</feature>
<dbReference type="RefSeq" id="WP_181579980.1">
    <property type="nucleotide sequence ID" value="NZ_CP059399.1"/>
</dbReference>
<feature type="transmembrane region" description="Helical" evidence="1">
    <location>
        <begin position="132"/>
        <end position="153"/>
    </location>
</feature>
<protein>
    <recommendedName>
        <fullName evidence="4">Membrane-associated phospholipid phosphatase</fullName>
    </recommendedName>
</protein>
<dbReference type="Proteomes" id="UP000515512">
    <property type="component" value="Chromosome"/>
</dbReference>
<evidence type="ECO:0008006" key="4">
    <source>
        <dbReference type="Google" id="ProtNLM"/>
    </source>
</evidence>
<dbReference type="KEGG" id="nhu:H0264_26035"/>
<feature type="transmembrane region" description="Helical" evidence="1">
    <location>
        <begin position="94"/>
        <end position="112"/>
    </location>
</feature>
<evidence type="ECO:0000313" key="2">
    <source>
        <dbReference type="EMBL" id="QLY28774.1"/>
    </source>
</evidence>
<feature type="transmembrane region" description="Helical" evidence="1">
    <location>
        <begin position="59"/>
        <end position="82"/>
    </location>
</feature>
<keyword evidence="1" id="KW-1133">Transmembrane helix</keyword>
<organism evidence="2 3">
    <name type="scientific">Nocardia huaxiensis</name>
    <dbReference type="NCBI Taxonomy" id="2755382"/>
    <lineage>
        <taxon>Bacteria</taxon>
        <taxon>Bacillati</taxon>
        <taxon>Actinomycetota</taxon>
        <taxon>Actinomycetes</taxon>
        <taxon>Mycobacteriales</taxon>
        <taxon>Nocardiaceae</taxon>
        <taxon>Nocardia</taxon>
    </lineage>
</organism>